<dbReference type="Proteomes" id="UP000236497">
    <property type="component" value="Unassembled WGS sequence"/>
</dbReference>
<feature type="transmembrane region" description="Helical" evidence="7">
    <location>
        <begin position="57"/>
        <end position="75"/>
    </location>
</feature>
<dbReference type="InterPro" id="IPR019758">
    <property type="entry name" value="Pept_S26A_signal_pept_1_CS"/>
</dbReference>
<keyword evidence="7" id="KW-0645">Protease</keyword>
<keyword evidence="7" id="KW-1133">Transmembrane helix</keyword>
<dbReference type="CDD" id="cd06530">
    <property type="entry name" value="S26_SPase_I"/>
    <property type="match status" value="1"/>
</dbReference>
<dbReference type="SUPFAM" id="SSF51306">
    <property type="entry name" value="LexA/Signal peptidase"/>
    <property type="match status" value="1"/>
</dbReference>
<comment type="subcellular location">
    <subcellularLocation>
        <location evidence="2">Cell membrane</location>
        <topology evidence="2">Single-pass type II membrane protein</topology>
    </subcellularLocation>
    <subcellularLocation>
        <location evidence="7">Membrane</location>
        <topology evidence="7">Single-pass type II membrane protein</topology>
    </subcellularLocation>
</comment>
<dbReference type="InterPro" id="IPR000223">
    <property type="entry name" value="Pept_S26A_signal_pept_1"/>
</dbReference>
<comment type="catalytic activity">
    <reaction evidence="1 7">
        <text>Cleavage of hydrophobic, N-terminal signal or leader sequences from secreted and periplasmic proteins.</text>
        <dbReference type="EC" id="3.4.21.89"/>
    </reaction>
</comment>
<feature type="active site" evidence="6">
    <location>
        <position position="133"/>
    </location>
</feature>
<evidence type="ECO:0000313" key="10">
    <source>
        <dbReference type="Proteomes" id="UP000236497"/>
    </source>
</evidence>
<accession>A0A0H5SV83</accession>
<protein>
    <recommendedName>
        <fullName evidence="4 7">Signal peptidase I</fullName>
        <ecNumber evidence="4 7">3.4.21.89</ecNumber>
    </recommendedName>
</protein>
<dbReference type="InterPro" id="IPR036286">
    <property type="entry name" value="LexA/Signal_pep-like_sf"/>
</dbReference>
<keyword evidence="7" id="KW-0812">Transmembrane</keyword>
<dbReference type="GO" id="GO:0005886">
    <property type="term" value="C:plasma membrane"/>
    <property type="evidence" value="ECO:0007669"/>
    <property type="project" value="UniProtKB-SubCell"/>
</dbReference>
<proteinExistence type="inferred from homology"/>
<dbReference type="AlphaFoldDB" id="A0A0H5SV83"/>
<dbReference type="EC" id="3.4.21.89" evidence="4 7"/>
<evidence type="ECO:0000256" key="2">
    <source>
        <dbReference type="ARBA" id="ARBA00004401"/>
    </source>
</evidence>
<dbReference type="OrthoDB" id="9802919at2"/>
<evidence type="ECO:0000256" key="3">
    <source>
        <dbReference type="ARBA" id="ARBA00009370"/>
    </source>
</evidence>
<keyword evidence="7" id="KW-0472">Membrane</keyword>
<keyword evidence="5 7" id="KW-0378">Hydrolase</keyword>
<dbReference type="PROSITE" id="PS00760">
    <property type="entry name" value="SPASE_I_2"/>
    <property type="match status" value="1"/>
</dbReference>
<dbReference type="Pfam" id="PF10502">
    <property type="entry name" value="Peptidase_S26"/>
    <property type="match status" value="1"/>
</dbReference>
<dbReference type="PRINTS" id="PR00727">
    <property type="entry name" value="LEADERPTASE"/>
</dbReference>
<dbReference type="PANTHER" id="PTHR43390:SF1">
    <property type="entry name" value="CHLOROPLAST PROCESSING PEPTIDASE"/>
    <property type="match status" value="1"/>
</dbReference>
<dbReference type="GO" id="GO:0009003">
    <property type="term" value="F:signal peptidase activity"/>
    <property type="evidence" value="ECO:0007669"/>
    <property type="project" value="UniProtKB-EC"/>
</dbReference>
<evidence type="ECO:0000313" key="9">
    <source>
        <dbReference type="EMBL" id="CRZ34238.1"/>
    </source>
</evidence>
<dbReference type="GO" id="GO:0004252">
    <property type="term" value="F:serine-type endopeptidase activity"/>
    <property type="evidence" value="ECO:0007669"/>
    <property type="project" value="InterPro"/>
</dbReference>
<dbReference type="GO" id="GO:0006465">
    <property type="term" value="P:signal peptide processing"/>
    <property type="evidence" value="ECO:0007669"/>
    <property type="project" value="InterPro"/>
</dbReference>
<organism evidence="9 10">
    <name type="scientific">Herbinix hemicellulosilytica</name>
    <dbReference type="NCBI Taxonomy" id="1564487"/>
    <lineage>
        <taxon>Bacteria</taxon>
        <taxon>Bacillati</taxon>
        <taxon>Bacillota</taxon>
        <taxon>Clostridia</taxon>
        <taxon>Lachnospirales</taxon>
        <taxon>Lachnospiraceae</taxon>
        <taxon>Herbinix</taxon>
    </lineage>
</organism>
<evidence type="ECO:0000259" key="8">
    <source>
        <dbReference type="Pfam" id="PF10502"/>
    </source>
</evidence>
<reference evidence="9 10" key="1">
    <citation type="submission" date="2015-06" db="EMBL/GenBank/DDBJ databases">
        <authorList>
            <person name="Wibberg Daniel"/>
        </authorList>
    </citation>
    <scope>NUCLEOTIDE SEQUENCE [LARGE SCALE GENOMIC DNA]</scope>
    <source>
        <strain evidence="9 10">T3/55T</strain>
    </source>
</reference>
<name>A0A0H5SV83_HERHM</name>
<dbReference type="NCBIfam" id="TIGR02227">
    <property type="entry name" value="sigpep_I_bact"/>
    <property type="match status" value="1"/>
</dbReference>
<dbReference type="EMBL" id="CVTD020000015">
    <property type="protein sequence ID" value="CRZ34238.1"/>
    <property type="molecule type" value="Genomic_DNA"/>
</dbReference>
<evidence type="ECO:0000256" key="5">
    <source>
        <dbReference type="ARBA" id="ARBA00022801"/>
    </source>
</evidence>
<dbReference type="PROSITE" id="PS00761">
    <property type="entry name" value="SPASE_I_3"/>
    <property type="match status" value="1"/>
</dbReference>
<dbReference type="InterPro" id="IPR019757">
    <property type="entry name" value="Pept_S26A_signal_pept_1_Lys-AS"/>
</dbReference>
<dbReference type="RefSeq" id="WP_103202363.1">
    <property type="nucleotide sequence ID" value="NZ_CVTD020000015.1"/>
</dbReference>
<keyword evidence="10" id="KW-1185">Reference proteome</keyword>
<comment type="similarity">
    <text evidence="3 7">Belongs to the peptidase S26 family.</text>
</comment>
<dbReference type="Gene3D" id="2.10.109.10">
    <property type="entry name" value="Umud Fragment, subunit A"/>
    <property type="match status" value="1"/>
</dbReference>
<feature type="domain" description="Peptidase S26" evidence="8">
    <location>
        <begin position="61"/>
        <end position="217"/>
    </location>
</feature>
<evidence type="ECO:0000256" key="1">
    <source>
        <dbReference type="ARBA" id="ARBA00000677"/>
    </source>
</evidence>
<evidence type="ECO:0000256" key="6">
    <source>
        <dbReference type="PIRSR" id="PIRSR600223-1"/>
    </source>
</evidence>
<sequence>MDLKSEDYKEIEFDDDINYTSDISEIDNHSEFNESEKTYESFEINNGVKKPNRLKRFLLDLIFYAVIIFSCVYIIPNFVLQRTIVEGKSMENTLSDGDHLYVEKISYRLGLLKRFDIIVFYPYGRDHEDYYVKRIIGLPGETVQIIDGKIYINGEVLEENYGKEPILDPGRAVQPITLADDEYFVLGDNRNISKDSRYPNVGNVKKENIGGKAFFRVSPLNKFGPID</sequence>
<dbReference type="InterPro" id="IPR019533">
    <property type="entry name" value="Peptidase_S26"/>
</dbReference>
<evidence type="ECO:0000256" key="4">
    <source>
        <dbReference type="ARBA" id="ARBA00013208"/>
    </source>
</evidence>
<feature type="active site" evidence="6">
    <location>
        <position position="89"/>
    </location>
</feature>
<dbReference type="PANTHER" id="PTHR43390">
    <property type="entry name" value="SIGNAL PEPTIDASE I"/>
    <property type="match status" value="1"/>
</dbReference>
<evidence type="ECO:0000256" key="7">
    <source>
        <dbReference type="RuleBase" id="RU362042"/>
    </source>
</evidence>
<gene>
    <name evidence="9" type="ORF">HHT355_1035</name>
</gene>